<dbReference type="InterPro" id="IPR050680">
    <property type="entry name" value="YpeA/RimI_acetyltransf"/>
</dbReference>
<dbReference type="SUPFAM" id="SSF55729">
    <property type="entry name" value="Acyl-CoA N-acyltransferases (Nat)"/>
    <property type="match status" value="1"/>
</dbReference>
<proteinExistence type="predicted"/>
<keyword evidence="5" id="KW-1185">Reference proteome</keyword>
<organism evidence="4 5">
    <name type="scientific">Hymenobacter metallicola</name>
    <dbReference type="NCBI Taxonomy" id="2563114"/>
    <lineage>
        <taxon>Bacteria</taxon>
        <taxon>Pseudomonadati</taxon>
        <taxon>Bacteroidota</taxon>
        <taxon>Cytophagia</taxon>
        <taxon>Cytophagales</taxon>
        <taxon>Hymenobacteraceae</taxon>
        <taxon>Hymenobacter</taxon>
    </lineage>
</organism>
<dbReference type="Pfam" id="PF00583">
    <property type="entry name" value="Acetyltransf_1"/>
    <property type="match status" value="1"/>
</dbReference>
<comment type="caution">
    <text evidence="4">The sequence shown here is derived from an EMBL/GenBank/DDBJ whole genome shotgun (WGS) entry which is preliminary data.</text>
</comment>
<dbReference type="InterPro" id="IPR016181">
    <property type="entry name" value="Acyl_CoA_acyltransferase"/>
</dbReference>
<dbReference type="PROSITE" id="PS51186">
    <property type="entry name" value="GNAT"/>
    <property type="match status" value="1"/>
</dbReference>
<dbReference type="Proteomes" id="UP000298471">
    <property type="component" value="Unassembled WGS sequence"/>
</dbReference>
<accession>A0A4Z0QBI9</accession>
<dbReference type="RefSeq" id="WP_135394971.1">
    <property type="nucleotide sequence ID" value="NZ_SRMB01000002.1"/>
</dbReference>
<gene>
    <name evidence="4" type="ORF">E5K02_11610</name>
</gene>
<dbReference type="OrthoDB" id="1178186at2"/>
<keyword evidence="1 4" id="KW-0808">Transferase</keyword>
<dbReference type="GO" id="GO:0016747">
    <property type="term" value="F:acyltransferase activity, transferring groups other than amino-acyl groups"/>
    <property type="evidence" value="ECO:0007669"/>
    <property type="project" value="InterPro"/>
</dbReference>
<dbReference type="InterPro" id="IPR000182">
    <property type="entry name" value="GNAT_dom"/>
</dbReference>
<dbReference type="AlphaFoldDB" id="A0A4Z0QBI9"/>
<evidence type="ECO:0000256" key="1">
    <source>
        <dbReference type="ARBA" id="ARBA00022679"/>
    </source>
</evidence>
<keyword evidence="2" id="KW-0012">Acyltransferase</keyword>
<dbReference type="CDD" id="cd04301">
    <property type="entry name" value="NAT_SF"/>
    <property type="match status" value="1"/>
</dbReference>
<dbReference type="PANTHER" id="PTHR43420">
    <property type="entry name" value="ACETYLTRANSFERASE"/>
    <property type="match status" value="1"/>
</dbReference>
<sequence length="139" mass="16060">MTTSVPEIRAIAAEQTYPLRHAVLWPEKPFDYVKVENDGEGQHFGAFLDQQLVSVISLFVDDEQARFRKFATDPKFQRQGIGSVLLQRVIDEARRLGARSLWCDARQDATAFYQRFDMRAEGAVFYKGDIPYQRMRLAL</sequence>
<evidence type="ECO:0000256" key="2">
    <source>
        <dbReference type="ARBA" id="ARBA00023315"/>
    </source>
</evidence>
<evidence type="ECO:0000313" key="5">
    <source>
        <dbReference type="Proteomes" id="UP000298471"/>
    </source>
</evidence>
<protein>
    <submittedName>
        <fullName evidence="4">GNAT family N-acetyltransferase</fullName>
    </submittedName>
</protein>
<evidence type="ECO:0000259" key="3">
    <source>
        <dbReference type="PROSITE" id="PS51186"/>
    </source>
</evidence>
<feature type="domain" description="N-acetyltransferase" evidence="3">
    <location>
        <begin position="3"/>
        <end position="139"/>
    </location>
</feature>
<name>A0A4Z0QBI9_9BACT</name>
<reference evidence="4 5" key="1">
    <citation type="submission" date="2019-04" db="EMBL/GenBank/DDBJ databases">
        <authorList>
            <person name="Feng G."/>
            <person name="Zhang J."/>
            <person name="Zhu H."/>
        </authorList>
    </citation>
    <scope>NUCLEOTIDE SEQUENCE [LARGE SCALE GENOMIC DNA]</scope>
    <source>
        <strain evidence="4 5">9PBR-1</strain>
    </source>
</reference>
<dbReference type="EMBL" id="SRMB01000002">
    <property type="protein sequence ID" value="TGE27044.1"/>
    <property type="molecule type" value="Genomic_DNA"/>
</dbReference>
<dbReference type="Gene3D" id="3.40.630.30">
    <property type="match status" value="1"/>
</dbReference>
<evidence type="ECO:0000313" key="4">
    <source>
        <dbReference type="EMBL" id="TGE27044.1"/>
    </source>
</evidence>